<keyword evidence="2 5" id="KW-0812">Transmembrane</keyword>
<comment type="caution">
    <text evidence="7">The sequence shown here is derived from an EMBL/GenBank/DDBJ whole genome shotgun (WGS) entry which is preliminary data.</text>
</comment>
<dbReference type="InterPro" id="IPR003807">
    <property type="entry name" value="DUF202"/>
</dbReference>
<evidence type="ECO:0000256" key="2">
    <source>
        <dbReference type="ARBA" id="ARBA00022692"/>
    </source>
</evidence>
<evidence type="ECO:0000313" key="7">
    <source>
        <dbReference type="EMBL" id="MFC3292935.1"/>
    </source>
</evidence>
<dbReference type="Pfam" id="PF02656">
    <property type="entry name" value="DUF202"/>
    <property type="match status" value="1"/>
</dbReference>
<feature type="transmembrane region" description="Helical" evidence="5">
    <location>
        <begin position="104"/>
        <end position="123"/>
    </location>
</feature>
<keyword evidence="3 5" id="KW-1133">Transmembrane helix</keyword>
<feature type="transmembrane region" description="Helical" evidence="5">
    <location>
        <begin position="32"/>
        <end position="52"/>
    </location>
</feature>
<evidence type="ECO:0000256" key="1">
    <source>
        <dbReference type="ARBA" id="ARBA00004127"/>
    </source>
</evidence>
<evidence type="ECO:0000256" key="3">
    <source>
        <dbReference type="ARBA" id="ARBA00022989"/>
    </source>
</evidence>
<dbReference type="Proteomes" id="UP001595640">
    <property type="component" value="Unassembled WGS sequence"/>
</dbReference>
<comment type="subcellular location">
    <subcellularLocation>
        <location evidence="1">Endomembrane system</location>
        <topology evidence="1">Multi-pass membrane protein</topology>
    </subcellularLocation>
</comment>
<feature type="domain" description="DUF202" evidence="6">
    <location>
        <begin position="23"/>
        <end position="89"/>
    </location>
</feature>
<gene>
    <name evidence="7" type="ORF">ACFOEI_12785</name>
</gene>
<sequence>MAQNKATDTFKEATEMAQLASDRTVLASERTYASWLRTGCAALIAGLAVMRFMADVLNDWETQVITFLLVTFSIFCFVIATWRLRQLQKYLPRSEIPHLPFSMSAGMSAMLTLASLFALFALWQMNGHSGQVNNSKQASMRPGWIDISTDLATRHDRGVSKGCLNGSMWPPKPNAWSTAGVRHSCSLGAIGSVRTGHWPISE</sequence>
<evidence type="ECO:0000259" key="6">
    <source>
        <dbReference type="Pfam" id="PF02656"/>
    </source>
</evidence>
<organism evidence="7 8">
    <name type="scientific">Modicisalibacter luteus</name>
    <dbReference type="NCBI Taxonomy" id="453962"/>
    <lineage>
        <taxon>Bacteria</taxon>
        <taxon>Pseudomonadati</taxon>
        <taxon>Pseudomonadota</taxon>
        <taxon>Gammaproteobacteria</taxon>
        <taxon>Oceanospirillales</taxon>
        <taxon>Halomonadaceae</taxon>
        <taxon>Modicisalibacter</taxon>
    </lineage>
</organism>
<accession>A0ABV7M3A7</accession>
<reference evidence="8" key="1">
    <citation type="journal article" date="2019" name="Int. J. Syst. Evol. Microbiol.">
        <title>The Global Catalogue of Microorganisms (GCM) 10K type strain sequencing project: providing services to taxonomists for standard genome sequencing and annotation.</title>
        <authorList>
            <consortium name="The Broad Institute Genomics Platform"/>
            <consortium name="The Broad Institute Genome Sequencing Center for Infectious Disease"/>
            <person name="Wu L."/>
            <person name="Ma J."/>
        </authorList>
    </citation>
    <scope>NUCLEOTIDE SEQUENCE [LARGE SCALE GENOMIC DNA]</scope>
    <source>
        <strain evidence="8">KCTC 12847</strain>
    </source>
</reference>
<keyword evidence="8" id="KW-1185">Reference proteome</keyword>
<evidence type="ECO:0000256" key="5">
    <source>
        <dbReference type="SAM" id="Phobius"/>
    </source>
</evidence>
<evidence type="ECO:0000313" key="8">
    <source>
        <dbReference type="Proteomes" id="UP001595640"/>
    </source>
</evidence>
<protein>
    <submittedName>
        <fullName evidence="7">YidH family protein</fullName>
    </submittedName>
</protein>
<proteinExistence type="predicted"/>
<keyword evidence="4 5" id="KW-0472">Membrane</keyword>
<name>A0ABV7M3A7_9GAMM</name>
<evidence type="ECO:0000256" key="4">
    <source>
        <dbReference type="ARBA" id="ARBA00023136"/>
    </source>
</evidence>
<dbReference type="EMBL" id="JBHRUH010000030">
    <property type="protein sequence ID" value="MFC3292935.1"/>
    <property type="molecule type" value="Genomic_DNA"/>
</dbReference>
<feature type="transmembrane region" description="Helical" evidence="5">
    <location>
        <begin position="64"/>
        <end position="84"/>
    </location>
</feature>
<dbReference type="RefSeq" id="WP_019018528.1">
    <property type="nucleotide sequence ID" value="NZ_BMXD01000017.1"/>
</dbReference>